<organism evidence="1 2">
    <name type="scientific">Actinoallomurus iriomotensis</name>
    <dbReference type="NCBI Taxonomy" id="478107"/>
    <lineage>
        <taxon>Bacteria</taxon>
        <taxon>Bacillati</taxon>
        <taxon>Actinomycetota</taxon>
        <taxon>Actinomycetes</taxon>
        <taxon>Streptosporangiales</taxon>
        <taxon>Thermomonosporaceae</taxon>
        <taxon>Actinoallomurus</taxon>
    </lineage>
</organism>
<accession>A0A9W6VRS3</accession>
<protein>
    <submittedName>
        <fullName evidence="1">Uncharacterized protein</fullName>
    </submittedName>
</protein>
<keyword evidence="2" id="KW-1185">Reference proteome</keyword>
<gene>
    <name evidence="1" type="ORF">Airi02_005150</name>
</gene>
<evidence type="ECO:0000313" key="2">
    <source>
        <dbReference type="Proteomes" id="UP001165074"/>
    </source>
</evidence>
<reference evidence="1" key="1">
    <citation type="submission" date="2023-03" db="EMBL/GenBank/DDBJ databases">
        <title>Actinoallomurus iriomotensis NBRC 103684.</title>
        <authorList>
            <person name="Ichikawa N."/>
            <person name="Sato H."/>
            <person name="Tonouchi N."/>
        </authorList>
    </citation>
    <scope>NUCLEOTIDE SEQUENCE</scope>
    <source>
        <strain evidence="1">NBRC 103684</strain>
    </source>
</reference>
<name>A0A9W6VRS3_9ACTN</name>
<dbReference type="AlphaFoldDB" id="A0A9W6VRS3"/>
<sequence length="155" mass="16022">MFQSPEVGTEAVRIEQPGRPVGAVELSATPAAARRSAEELRAVGTELSSRSPAWSPVAAAGKRGDWASAYAVVSVLIPDRRNGAAPNPGVAVIEPGRSVGSSWVWLPVRCGAWWTSWAWLVGAGLSGRAVRSPVWSPGAAGRHGGRAGAYAVVSV</sequence>
<comment type="caution">
    <text evidence="1">The sequence shown here is derived from an EMBL/GenBank/DDBJ whole genome shotgun (WGS) entry which is preliminary data.</text>
</comment>
<proteinExistence type="predicted"/>
<dbReference type="Proteomes" id="UP001165074">
    <property type="component" value="Unassembled WGS sequence"/>
</dbReference>
<evidence type="ECO:0000313" key="1">
    <source>
        <dbReference type="EMBL" id="GLY82583.1"/>
    </source>
</evidence>
<dbReference type="EMBL" id="BSTK01000001">
    <property type="protein sequence ID" value="GLY82583.1"/>
    <property type="molecule type" value="Genomic_DNA"/>
</dbReference>